<dbReference type="Pfam" id="PF12041">
    <property type="entry name" value="DELLA"/>
    <property type="match status" value="1"/>
</dbReference>
<feature type="domain" description="Transcriptional factor DELLA N-terminal" evidence="2">
    <location>
        <begin position="12"/>
        <end position="77"/>
    </location>
</feature>
<feature type="region of interest" description="Disordered" evidence="1">
    <location>
        <begin position="78"/>
        <end position="112"/>
    </location>
</feature>
<protein>
    <recommendedName>
        <fullName evidence="2">Transcriptional factor DELLA N-terminal domain-containing protein</fullName>
    </recommendedName>
</protein>
<dbReference type="InterPro" id="IPR038088">
    <property type="entry name" value="DELLA_N_sf"/>
</dbReference>
<evidence type="ECO:0000313" key="4">
    <source>
        <dbReference type="Proteomes" id="UP000017836"/>
    </source>
</evidence>
<dbReference type="Gene3D" id="1.10.10.1290">
    <property type="entry name" value="Transcriptional regulator DELLA, N-terminal domain"/>
    <property type="match status" value="1"/>
</dbReference>
<dbReference type="Proteomes" id="UP000017836">
    <property type="component" value="Unassembled WGS sequence"/>
</dbReference>
<name>W1PJG0_AMBTC</name>
<dbReference type="HOGENOM" id="CLU_1940936_0_0_1"/>
<dbReference type="SMART" id="SM01129">
    <property type="entry name" value="DELLA"/>
    <property type="match status" value="1"/>
</dbReference>
<organism evidence="3 4">
    <name type="scientific">Amborella trichopoda</name>
    <dbReference type="NCBI Taxonomy" id="13333"/>
    <lineage>
        <taxon>Eukaryota</taxon>
        <taxon>Viridiplantae</taxon>
        <taxon>Streptophyta</taxon>
        <taxon>Embryophyta</taxon>
        <taxon>Tracheophyta</taxon>
        <taxon>Spermatophyta</taxon>
        <taxon>Magnoliopsida</taxon>
        <taxon>Amborellales</taxon>
        <taxon>Amborellaceae</taxon>
        <taxon>Amborella</taxon>
    </lineage>
</organism>
<evidence type="ECO:0000256" key="1">
    <source>
        <dbReference type="SAM" id="MobiDB-lite"/>
    </source>
</evidence>
<dbReference type="Gramene" id="ERN07791">
    <property type="protein sequence ID" value="ERN07791"/>
    <property type="gene ID" value="AMTR_s00012p00140520"/>
</dbReference>
<reference evidence="4" key="1">
    <citation type="journal article" date="2013" name="Science">
        <title>The Amborella genome and the evolution of flowering plants.</title>
        <authorList>
            <consortium name="Amborella Genome Project"/>
        </authorList>
    </citation>
    <scope>NUCLEOTIDE SEQUENCE [LARGE SCALE GENOMIC DNA]</scope>
</reference>
<keyword evidence="4" id="KW-1185">Reference proteome</keyword>
<gene>
    <name evidence="3" type="ORF">AMTR_s00012p00140520</name>
</gene>
<dbReference type="OMA" id="HEYQDAG"/>
<sequence length="130" mass="14051">MQEPQDADAGVDELLVSLGYNFRATDMAEVAQKLQQLEIVMATAQEDGISHLASHYSSPSDIATRIESVLIESNFPPNLGPACAPNPSNNCWTAAELPPPPPPPPDSQLFYSSDFGTSSQISSLVYHLHR</sequence>
<dbReference type="AlphaFoldDB" id="W1PJG0"/>
<dbReference type="EMBL" id="KI393609">
    <property type="protein sequence ID" value="ERN07791.1"/>
    <property type="molecule type" value="Genomic_DNA"/>
</dbReference>
<accession>W1PJG0</accession>
<evidence type="ECO:0000259" key="2">
    <source>
        <dbReference type="Pfam" id="PF12041"/>
    </source>
</evidence>
<proteinExistence type="predicted"/>
<dbReference type="InterPro" id="IPR021914">
    <property type="entry name" value="TF_DELLA_N"/>
</dbReference>
<evidence type="ECO:0000313" key="3">
    <source>
        <dbReference type="EMBL" id="ERN07791.1"/>
    </source>
</evidence>
<feature type="compositionally biased region" description="Pro residues" evidence="1">
    <location>
        <begin position="97"/>
        <end position="106"/>
    </location>
</feature>